<keyword evidence="2" id="KW-1185">Reference proteome</keyword>
<comment type="caution">
    <text evidence="1">The sequence shown here is derived from an EMBL/GenBank/DDBJ whole genome shotgun (WGS) entry which is preliminary data.</text>
</comment>
<proteinExistence type="predicted"/>
<name>A0A2T7P182_POMCA</name>
<accession>A0A2T7P182</accession>
<reference evidence="1 2" key="1">
    <citation type="submission" date="2018-04" db="EMBL/GenBank/DDBJ databases">
        <title>The genome of golden apple snail Pomacea canaliculata provides insight into stress tolerance and invasive adaptation.</title>
        <authorList>
            <person name="Liu C."/>
            <person name="Liu B."/>
            <person name="Ren Y."/>
            <person name="Zhang Y."/>
            <person name="Wang H."/>
            <person name="Li S."/>
            <person name="Jiang F."/>
            <person name="Yin L."/>
            <person name="Zhang G."/>
            <person name="Qian W."/>
            <person name="Fan W."/>
        </authorList>
    </citation>
    <scope>NUCLEOTIDE SEQUENCE [LARGE SCALE GENOMIC DNA]</scope>
    <source>
        <strain evidence="1">SZHN2017</strain>
        <tissue evidence="1">Muscle</tissue>
    </source>
</reference>
<sequence>MFRAEVNRDHDRLKQANDLRLGATTHRYCYPTRKEKIVVDTELAQVDLPSPVKKPGDEDVIDYTSVAFSQLSPYFSTGGTCNRTLITQVCSDYSAIVTCVNGASLSTSTCRPYMITQMDAELAISCKVNDFVVTCTNASQLNEGSPNQGCDLTELTAIRQCISPYSTNLISYFGRGGTCNRTLITQQGCSNYGNIVTCVNNASLSTTTCRPVMVSQMDNVLAISCKVNDFVGTCTSAPQLNEGSPNQGCDLTELTAIRQSISPYSTDLISYFGRGGTCNRTFITQQVCSNYGNIVTCVNSASLSTTTCRPYMVSQMDNVLGTLVQVVQAASTALVLMRSLSPW</sequence>
<dbReference type="Proteomes" id="UP000245119">
    <property type="component" value="Linkage Group LG7"/>
</dbReference>
<dbReference type="AlphaFoldDB" id="A0A2T7P182"/>
<evidence type="ECO:0000313" key="1">
    <source>
        <dbReference type="EMBL" id="PVD27188.1"/>
    </source>
</evidence>
<evidence type="ECO:0000313" key="2">
    <source>
        <dbReference type="Proteomes" id="UP000245119"/>
    </source>
</evidence>
<organism evidence="1 2">
    <name type="scientific">Pomacea canaliculata</name>
    <name type="common">Golden apple snail</name>
    <dbReference type="NCBI Taxonomy" id="400727"/>
    <lineage>
        <taxon>Eukaryota</taxon>
        <taxon>Metazoa</taxon>
        <taxon>Spiralia</taxon>
        <taxon>Lophotrochozoa</taxon>
        <taxon>Mollusca</taxon>
        <taxon>Gastropoda</taxon>
        <taxon>Caenogastropoda</taxon>
        <taxon>Architaenioglossa</taxon>
        <taxon>Ampullarioidea</taxon>
        <taxon>Ampullariidae</taxon>
        <taxon>Pomacea</taxon>
    </lineage>
</organism>
<gene>
    <name evidence="1" type="ORF">C0Q70_12342</name>
</gene>
<protein>
    <submittedName>
        <fullName evidence="1">Uncharacterized protein</fullName>
    </submittedName>
</protein>
<dbReference type="EMBL" id="PZQS01000007">
    <property type="protein sequence ID" value="PVD27188.1"/>
    <property type="molecule type" value="Genomic_DNA"/>
</dbReference>